<evidence type="ECO:0000313" key="2">
    <source>
        <dbReference type="EMBL" id="JAP75251.1"/>
    </source>
</evidence>
<accession>A0A131YBC5</accession>
<name>A0A131YBC5_IXORI</name>
<evidence type="ECO:0000259" key="1">
    <source>
        <dbReference type="Pfam" id="PF10441"/>
    </source>
</evidence>
<proteinExistence type="evidence at transcript level"/>
<sequence>MQTAFVTALWSKASEGIKAKKRKHNTEEAPSCCRSLFETLSGSLKVWEKYAESVPQPDYASKKLLGMDSLNKMWALIHHASVTLAEIMKSAECSEKINVEDVLLLTQGLQYLPLDCLFPGNQTRCLLGLFGILFMLDDMSEERKLDEKRLEAVSSCCTTLAMLLQSTRRSWLLDFVDSGSLLGRLATSFSGNLFKVLEDDALHEMYQSIVNAIVREACKKKNTLRTLIRFVKQLSDGISAEEQLPSKAYATAAIALFSQLTTELSKGFLHEDIKGNMQKMAHSLSKALDLWLQQMVAREQLPAQTKKQVFVIGSLHIQYATSVHKLSAEDDEQLCSEATSAALSMALSELLESKVEEMGDELLGFLAQAVKCREKLPGLVSVTLPDIWTGVHSQFALQALHFLPDQKQSSDSEPTTLTFENVLSEKQVSFLQVLFGCCTVGELLDILEKLFPIMHADNVASPTMKVHLKMFEILCSCLDIDPGELGKEISKILQKFIEYFAVIMAIVDAGNHAELAFYILRLLGMLLNMKKSSLSHLSGIVSLQLLSSLDLPGMYNNPAMFCSCFTALCRILSTFLSRRIAVVVGCTAGFQACVSMLLQSIIRVSGIEELKQHPADFAYQLQMCALSLERLVTSMGSHKREFQKVAPFLISDYILESVNLVLHPPIKRTLLFVVYKLFDLADQHTIAMVHATLPKEGTEVFKSLYADSQKVRFKGKV</sequence>
<organism evidence="2">
    <name type="scientific">Ixodes ricinus</name>
    <name type="common">Common tick</name>
    <name type="synonym">Acarus ricinus</name>
    <dbReference type="NCBI Taxonomy" id="34613"/>
    <lineage>
        <taxon>Eukaryota</taxon>
        <taxon>Metazoa</taxon>
        <taxon>Ecdysozoa</taxon>
        <taxon>Arthropoda</taxon>
        <taxon>Chelicerata</taxon>
        <taxon>Arachnida</taxon>
        <taxon>Acari</taxon>
        <taxon>Parasitiformes</taxon>
        <taxon>Ixodida</taxon>
        <taxon>Ixodoidea</taxon>
        <taxon>Ixodidae</taxon>
        <taxon>Ixodinae</taxon>
        <taxon>Ixodes</taxon>
    </lineage>
</organism>
<dbReference type="PANTHER" id="PTHR15682">
    <property type="entry name" value="UNHEALTHY RIBOSOME BIOGENESIS PROTEIN 2 HOMOLOG"/>
    <property type="match status" value="1"/>
</dbReference>
<dbReference type="PANTHER" id="PTHR15682:SF2">
    <property type="entry name" value="UNHEALTHY RIBOSOME BIOGENESIS PROTEIN 2 HOMOLOG"/>
    <property type="match status" value="1"/>
</dbReference>
<reference evidence="2" key="1">
    <citation type="submission" date="2016-02" db="EMBL/GenBank/DDBJ databases">
        <title>RNAseq analyses of the midgut from blood- or serum-fed Ixodes ricinus ticks.</title>
        <authorList>
            <person name="Perner J."/>
            <person name="Provaznik J."/>
            <person name="Schrenkova J."/>
            <person name="Urbanova V."/>
            <person name="Ribeiro J.M."/>
            <person name="Kopacek P."/>
        </authorList>
    </citation>
    <scope>NUCLEOTIDE SEQUENCE</scope>
    <source>
        <tissue evidence="2">Gut</tissue>
    </source>
</reference>
<dbReference type="GO" id="GO:0005730">
    <property type="term" value="C:nucleolus"/>
    <property type="evidence" value="ECO:0007669"/>
    <property type="project" value="TreeGrafter"/>
</dbReference>
<feature type="domain" description="Nucleolar 27S pre-rRNA processing Urb2/Npa2 C-terminal" evidence="1">
    <location>
        <begin position="519"/>
        <end position="715"/>
    </location>
</feature>
<dbReference type="InterPro" id="IPR052609">
    <property type="entry name" value="Ribosome_Biogenesis_Reg"/>
</dbReference>
<protein>
    <recommendedName>
        <fullName evidence="1">Nucleolar 27S pre-rRNA processing Urb2/Npa2 C-terminal domain-containing protein</fullName>
    </recommendedName>
</protein>
<dbReference type="GO" id="GO:0042254">
    <property type="term" value="P:ribosome biogenesis"/>
    <property type="evidence" value="ECO:0007669"/>
    <property type="project" value="TreeGrafter"/>
</dbReference>
<dbReference type="EMBL" id="GEFM01000545">
    <property type="protein sequence ID" value="JAP75251.1"/>
    <property type="molecule type" value="mRNA"/>
</dbReference>
<dbReference type="AlphaFoldDB" id="A0A131YBC5"/>
<dbReference type="Pfam" id="PF10441">
    <property type="entry name" value="Urb2"/>
    <property type="match status" value="1"/>
</dbReference>
<dbReference type="InterPro" id="IPR018849">
    <property type="entry name" value="Urb2/Npa2_C"/>
</dbReference>